<dbReference type="Proteomes" id="UP000321947">
    <property type="component" value="Unassembled WGS sequence"/>
</dbReference>
<protein>
    <submittedName>
        <fullName evidence="2">Uncharacterized protein</fullName>
    </submittedName>
</protein>
<dbReference type="EMBL" id="SSTE01014335">
    <property type="protein sequence ID" value="KAA0046164.1"/>
    <property type="molecule type" value="Genomic_DNA"/>
</dbReference>
<sequence>MLGMPAGEGTKAEASRVVATLECARMEANEISLLYSREIHLQCHSRKDFNLPSAQGWISAQPFILRRKLSATIGTTPFKALYGRYCRSPVC</sequence>
<proteinExistence type="predicted"/>
<dbReference type="Proteomes" id="UP000321393">
    <property type="component" value="Unassembled WGS sequence"/>
</dbReference>
<evidence type="ECO:0000313" key="1">
    <source>
        <dbReference type="EMBL" id="KAA0046164.1"/>
    </source>
</evidence>
<name>A0A5D3BLP4_CUCMM</name>
<gene>
    <name evidence="2" type="ORF">E5676_scaffold1333G00060</name>
    <name evidence="1" type="ORF">E6C27_scaffold376G00150</name>
</gene>
<dbReference type="AlphaFoldDB" id="A0A5D3BLP4"/>
<organism evidence="2 4">
    <name type="scientific">Cucumis melo var. makuwa</name>
    <name type="common">Oriental melon</name>
    <dbReference type="NCBI Taxonomy" id="1194695"/>
    <lineage>
        <taxon>Eukaryota</taxon>
        <taxon>Viridiplantae</taxon>
        <taxon>Streptophyta</taxon>
        <taxon>Embryophyta</taxon>
        <taxon>Tracheophyta</taxon>
        <taxon>Spermatophyta</taxon>
        <taxon>Magnoliopsida</taxon>
        <taxon>eudicotyledons</taxon>
        <taxon>Gunneridae</taxon>
        <taxon>Pentapetalae</taxon>
        <taxon>rosids</taxon>
        <taxon>fabids</taxon>
        <taxon>Cucurbitales</taxon>
        <taxon>Cucurbitaceae</taxon>
        <taxon>Benincaseae</taxon>
        <taxon>Cucumis</taxon>
    </lineage>
</organism>
<comment type="caution">
    <text evidence="2">The sequence shown here is derived from an EMBL/GenBank/DDBJ whole genome shotgun (WGS) entry which is preliminary data.</text>
</comment>
<accession>A0A5D3BLP4</accession>
<reference evidence="3 4" key="1">
    <citation type="submission" date="2019-08" db="EMBL/GenBank/DDBJ databases">
        <title>Draft genome sequences of two oriental melons (Cucumis melo L. var makuwa).</title>
        <authorList>
            <person name="Kwon S.-Y."/>
        </authorList>
    </citation>
    <scope>NUCLEOTIDE SEQUENCE [LARGE SCALE GENOMIC DNA]</scope>
    <source>
        <strain evidence="4">cv. Chang Bougi</strain>
        <strain evidence="3">cv. SW 3</strain>
        <tissue evidence="2">Leaf</tissue>
    </source>
</reference>
<evidence type="ECO:0000313" key="3">
    <source>
        <dbReference type="Proteomes" id="UP000321393"/>
    </source>
</evidence>
<dbReference type="EMBL" id="SSTD01017158">
    <property type="protein sequence ID" value="TYK00194.1"/>
    <property type="molecule type" value="Genomic_DNA"/>
</dbReference>
<evidence type="ECO:0000313" key="2">
    <source>
        <dbReference type="EMBL" id="TYK00194.1"/>
    </source>
</evidence>
<evidence type="ECO:0000313" key="4">
    <source>
        <dbReference type="Proteomes" id="UP000321947"/>
    </source>
</evidence>